<sequence length="218" mass="23736">MKPCRLFRPGILKAAGTAALVLALTACSVSLFPEKQPQRQFSLPYHFQADSSSPLAQGGVPVLRIDRPRASGLIGSKRIVLETRPNELAAYGSVRWVTEAPELLRDHLLRALREDPRIGTVVSDDSGAASQITLNSSMLEFQEDRAGDPRRVRLFLQAQLVENGSRAVLATRDFRINIPLQSDVTGGSIEDAVTAFGRAADRLSAEVADWVAGVLENY</sequence>
<reference evidence="3" key="1">
    <citation type="submission" date="2016-10" db="EMBL/GenBank/DDBJ databases">
        <authorList>
            <person name="Varghese N."/>
            <person name="Submissions S."/>
        </authorList>
    </citation>
    <scope>NUCLEOTIDE SEQUENCE [LARGE SCALE GENOMIC DNA]</scope>
    <source>
        <strain evidence="3">CGMCC 1.6489</strain>
    </source>
</reference>
<dbReference type="SUPFAM" id="SSF159594">
    <property type="entry name" value="XCC0632-like"/>
    <property type="match status" value="1"/>
</dbReference>
<accession>A0A1H9Y8Q9</accession>
<dbReference type="Gene3D" id="3.40.50.10610">
    <property type="entry name" value="ABC-type transport auxiliary lipoprotein component"/>
    <property type="match status" value="1"/>
</dbReference>
<protein>
    <submittedName>
        <fullName evidence="2">Cholesterol transport system auxiliary component</fullName>
    </submittedName>
</protein>
<dbReference type="EMBL" id="FOHZ01000001">
    <property type="protein sequence ID" value="SES65185.1"/>
    <property type="molecule type" value="Genomic_DNA"/>
</dbReference>
<dbReference type="InterPro" id="IPR005586">
    <property type="entry name" value="ABC_trans_aux"/>
</dbReference>
<name>A0A1H9Y8Q9_9GAMM</name>
<organism evidence="2 3">
    <name type="scientific">Marinobacter segnicrescens</name>
    <dbReference type="NCBI Taxonomy" id="430453"/>
    <lineage>
        <taxon>Bacteria</taxon>
        <taxon>Pseudomonadati</taxon>
        <taxon>Pseudomonadota</taxon>
        <taxon>Gammaproteobacteria</taxon>
        <taxon>Pseudomonadales</taxon>
        <taxon>Marinobacteraceae</taxon>
        <taxon>Marinobacter</taxon>
    </lineage>
</organism>
<keyword evidence="3" id="KW-1185">Reference proteome</keyword>
<feature type="domain" description="ABC-type transport auxiliary lipoprotein component" evidence="1">
    <location>
        <begin position="49"/>
        <end position="208"/>
    </location>
</feature>
<dbReference type="RefSeq" id="WP_091848209.1">
    <property type="nucleotide sequence ID" value="NZ_FOHZ01000001.1"/>
</dbReference>
<evidence type="ECO:0000259" key="1">
    <source>
        <dbReference type="Pfam" id="PF03886"/>
    </source>
</evidence>
<dbReference type="Pfam" id="PF03886">
    <property type="entry name" value="ABC_trans_aux"/>
    <property type="match status" value="1"/>
</dbReference>
<dbReference type="Proteomes" id="UP000198762">
    <property type="component" value="Unassembled WGS sequence"/>
</dbReference>
<proteinExistence type="predicted"/>
<gene>
    <name evidence="2" type="ORF">SAMN04487962_10125</name>
</gene>
<dbReference type="OrthoDB" id="5795476at2"/>
<evidence type="ECO:0000313" key="2">
    <source>
        <dbReference type="EMBL" id="SES65185.1"/>
    </source>
</evidence>
<dbReference type="PROSITE" id="PS51257">
    <property type="entry name" value="PROKAR_LIPOPROTEIN"/>
    <property type="match status" value="1"/>
</dbReference>
<dbReference type="STRING" id="430453.SAMN04487962_10125"/>
<evidence type="ECO:0000313" key="3">
    <source>
        <dbReference type="Proteomes" id="UP000198762"/>
    </source>
</evidence>
<dbReference type="AlphaFoldDB" id="A0A1H9Y8Q9"/>